<dbReference type="PATRIC" id="fig|1705578.3.peg.3124"/>
<evidence type="ECO:0000313" key="4">
    <source>
        <dbReference type="Proteomes" id="UP000077384"/>
    </source>
</evidence>
<comment type="caution">
    <text evidence="2">The sequence shown here is derived from an EMBL/GenBank/DDBJ whole genome shotgun (WGS) entry which is preliminary data.</text>
</comment>
<evidence type="ECO:0000313" key="1">
    <source>
        <dbReference type="EMBL" id="OAA86347.1"/>
    </source>
</evidence>
<dbReference type="Proteomes" id="UP000077384">
    <property type="component" value="Unassembled WGS sequence"/>
</dbReference>
<dbReference type="Proteomes" id="UP000093694">
    <property type="component" value="Unassembled WGS sequence"/>
</dbReference>
<accession>A0A168NFI8</accession>
<proteinExistence type="predicted"/>
<evidence type="ECO:0000313" key="2">
    <source>
        <dbReference type="EMBL" id="OAA86365.1"/>
    </source>
</evidence>
<evidence type="ECO:0000313" key="5">
    <source>
        <dbReference type="Proteomes" id="UP000093694"/>
    </source>
</evidence>
<reference evidence="3 5" key="2">
    <citation type="journal article" date="2016" name="Front. Microbiol.">
        <title>Industrial Acetogenic Biocatalysts: A Comparative Metabolic and Genomic Analysis.</title>
        <authorList>
            <person name="Bengelsdorf F."/>
            <person name="Poehlein A."/>
            <person name="Sonja S."/>
            <person name="Erz C."/>
            <person name="Hummel T."/>
            <person name="Hoffmeister S."/>
            <person name="Daniel R."/>
            <person name="Durre P."/>
        </authorList>
    </citation>
    <scope>NUCLEOTIDE SEQUENCE [LARGE SCALE GENOMIC DNA]</scope>
    <source>
        <strain evidence="3 5">PTA-10522</strain>
    </source>
</reference>
<dbReference type="EMBL" id="LITQ01000044">
    <property type="protein sequence ID" value="OAA86347.1"/>
    <property type="molecule type" value="Genomic_DNA"/>
</dbReference>
<organism evidence="2 4">
    <name type="scientific">Clostridium coskatii</name>
    <dbReference type="NCBI Taxonomy" id="1705578"/>
    <lineage>
        <taxon>Bacteria</taxon>
        <taxon>Bacillati</taxon>
        <taxon>Bacillota</taxon>
        <taxon>Clostridia</taxon>
        <taxon>Eubacteriales</taxon>
        <taxon>Clostridiaceae</taxon>
        <taxon>Clostridium</taxon>
    </lineage>
</organism>
<name>A0A168NFI8_9CLOT</name>
<evidence type="ECO:0000313" key="3">
    <source>
        <dbReference type="EMBL" id="OBR95068.1"/>
    </source>
</evidence>
<protein>
    <submittedName>
        <fullName evidence="2">Uncharacterized protein</fullName>
    </submittedName>
</protein>
<sequence>MRTIVENKGVAEIEQLVKYAIDSVTDYMKCKQYEQTERKRIQSCLQAITDQINSNRIKFDQYMKASFAERERLYSRVDKFLNYAIETGDSEFAKLSLNVMLQIYNKNPMDGIEDRLNSVNMNLLSQNTVKYL</sequence>
<reference evidence="2 4" key="1">
    <citation type="journal article" date="2015" name="Biotechnol. Bioeng.">
        <title>Genome sequence and phenotypic characterization of Caulobacter segnis.</title>
        <authorList>
            <person name="Patel S."/>
            <person name="Fletcher B."/>
            <person name="Scott D.C."/>
            <person name="Ely B."/>
        </authorList>
    </citation>
    <scope>NUCLEOTIDE SEQUENCE [LARGE SCALE GENOMIC DNA]</scope>
    <source>
        <strain evidence="2 4">PS02</strain>
    </source>
</reference>
<dbReference type="RefSeq" id="WP_063602453.1">
    <property type="nucleotide sequence ID" value="NZ_LITQ01000044.1"/>
</dbReference>
<dbReference type="AlphaFoldDB" id="A0A168NFI8"/>
<dbReference type="EMBL" id="LITQ01000044">
    <property type="protein sequence ID" value="OAA86365.1"/>
    <property type="molecule type" value="Genomic_DNA"/>
</dbReference>
<keyword evidence="5" id="KW-1185">Reference proteome</keyword>
<dbReference type="EMBL" id="LROR01000039">
    <property type="protein sequence ID" value="OBR95068.1"/>
    <property type="molecule type" value="Genomic_DNA"/>
</dbReference>
<gene>
    <name evidence="3" type="ORF">CLCOS_17730</name>
    <name evidence="1" type="ORF">WX73_02841</name>
    <name evidence="2" type="ORF">WX73_02859</name>
</gene>